<dbReference type="GO" id="GO:0006120">
    <property type="term" value="P:mitochondrial electron transport, NADH to ubiquinone"/>
    <property type="evidence" value="ECO:0007669"/>
    <property type="project" value="InterPro"/>
</dbReference>
<comment type="subcellular location">
    <subcellularLocation>
        <location evidence="9">Mitochondrion inner membrane</location>
    </subcellularLocation>
</comment>
<accession>A0A914UIV9</accession>
<keyword evidence="6 9" id="KW-0249">Electron transport</keyword>
<sequence>MVSNEVWLPTKAELTVPVELSISTPSIKAGAIYMAKACENDCKEFMLCRSELEDPRKCLKEGAAVTACGVRLLQQMKKHCRDEFENYAHCIDHSHAKAYVVKCKEQQRFLDRCAIDKLGLERPKLGYFARLHVHQSDRPKPASTMRDYEAEAKKVLDELPKDHPARLDYRKFTDERRDWFNN</sequence>
<keyword evidence="7 9" id="KW-0496">Mitochondrion</keyword>
<proteinExistence type="inferred from homology"/>
<evidence type="ECO:0000256" key="7">
    <source>
        <dbReference type="ARBA" id="ARBA00023128"/>
    </source>
</evidence>
<keyword evidence="3 9" id="KW-0813">Transport</keyword>
<dbReference type="InterPro" id="IPR016680">
    <property type="entry name" value="NDUFA8"/>
</dbReference>
<reference evidence="11" key="1">
    <citation type="submission" date="2022-11" db="UniProtKB">
        <authorList>
            <consortium name="WormBaseParasite"/>
        </authorList>
    </citation>
    <scope>IDENTIFICATION</scope>
</reference>
<keyword evidence="10" id="KW-1185">Reference proteome</keyword>
<dbReference type="PANTHER" id="PTHR13344:SF0">
    <property type="entry name" value="NADH DEHYDROGENASE [UBIQUINONE] 1 ALPHA SUBCOMPLEX SUBUNIT 8"/>
    <property type="match status" value="1"/>
</dbReference>
<evidence type="ECO:0000256" key="4">
    <source>
        <dbReference type="ARBA" id="ARBA00022660"/>
    </source>
</evidence>
<keyword evidence="5" id="KW-0677">Repeat</keyword>
<dbReference type="AlphaFoldDB" id="A0A914UIV9"/>
<protein>
    <recommendedName>
        <fullName evidence="9">NADH dehydrogenase [ubiquinone] 1 alpha subcomplex subunit 8</fullName>
    </recommendedName>
</protein>
<dbReference type="PIRSF" id="PIRSF017016">
    <property type="entry name" value="NDUA8"/>
    <property type="match status" value="1"/>
</dbReference>
<organism evidence="10 11">
    <name type="scientific">Plectus sambesii</name>
    <dbReference type="NCBI Taxonomy" id="2011161"/>
    <lineage>
        <taxon>Eukaryota</taxon>
        <taxon>Metazoa</taxon>
        <taxon>Ecdysozoa</taxon>
        <taxon>Nematoda</taxon>
        <taxon>Chromadorea</taxon>
        <taxon>Plectida</taxon>
        <taxon>Plectina</taxon>
        <taxon>Plectoidea</taxon>
        <taxon>Plectidae</taxon>
        <taxon>Plectus</taxon>
    </lineage>
</organism>
<keyword evidence="9" id="KW-0999">Mitochondrion inner membrane</keyword>
<keyword evidence="8" id="KW-1015">Disulfide bond</keyword>
<dbReference type="WBParaSite" id="PSAMB.scaffold10224size4253.g33148.t1">
    <property type="protein sequence ID" value="PSAMB.scaffold10224size4253.g33148.t1"/>
    <property type="gene ID" value="PSAMB.scaffold10224size4253.g33148"/>
</dbReference>
<evidence type="ECO:0000256" key="9">
    <source>
        <dbReference type="PIRNR" id="PIRNR017016"/>
    </source>
</evidence>
<keyword evidence="4 9" id="KW-0679">Respiratory chain</keyword>
<name>A0A914UIV9_9BILA</name>
<evidence type="ECO:0000256" key="2">
    <source>
        <dbReference type="ARBA" id="ARBA00010705"/>
    </source>
</evidence>
<dbReference type="Gene3D" id="1.10.287.2900">
    <property type="match status" value="1"/>
</dbReference>
<evidence type="ECO:0000313" key="11">
    <source>
        <dbReference type="WBParaSite" id="PSAMB.scaffold10224size4253.g33148.t1"/>
    </source>
</evidence>
<comment type="similarity">
    <text evidence="2 9">Belongs to the complex I NDUFA8 subunit family.</text>
</comment>
<evidence type="ECO:0000256" key="6">
    <source>
        <dbReference type="ARBA" id="ARBA00022982"/>
    </source>
</evidence>
<dbReference type="Proteomes" id="UP000887566">
    <property type="component" value="Unplaced"/>
</dbReference>
<evidence type="ECO:0000256" key="1">
    <source>
        <dbReference type="ARBA" id="ARBA00003195"/>
    </source>
</evidence>
<evidence type="ECO:0000256" key="5">
    <source>
        <dbReference type="ARBA" id="ARBA00022737"/>
    </source>
</evidence>
<comment type="function">
    <text evidence="1 9">Accessory subunit of the mitochondrial membrane respiratory chain NADH dehydrogenase (Complex I), that is believed not to be involved in catalysis. Complex I functions in the transfer of electrons from NADH to the respiratory chain. The immediate electron acceptor for the enzyme is believed to be ubiquinone.</text>
</comment>
<dbReference type="GO" id="GO:0005743">
    <property type="term" value="C:mitochondrial inner membrane"/>
    <property type="evidence" value="ECO:0007669"/>
    <property type="project" value="UniProtKB-SubCell"/>
</dbReference>
<evidence type="ECO:0000313" key="10">
    <source>
        <dbReference type="Proteomes" id="UP000887566"/>
    </source>
</evidence>
<keyword evidence="9" id="KW-0472">Membrane</keyword>
<dbReference type="PANTHER" id="PTHR13344">
    <property type="entry name" value="NADH-UBIQUINONE OXIDOREDUCTASE"/>
    <property type="match status" value="1"/>
</dbReference>
<evidence type="ECO:0000256" key="3">
    <source>
        <dbReference type="ARBA" id="ARBA00022448"/>
    </source>
</evidence>
<evidence type="ECO:0000256" key="8">
    <source>
        <dbReference type="ARBA" id="ARBA00023157"/>
    </source>
</evidence>